<keyword evidence="5" id="KW-1185">Reference proteome</keyword>
<accession>A0A084JE22</accession>
<gene>
    <name evidence="4" type="ORF">IO99_06365</name>
</gene>
<dbReference type="SMART" id="SM00028">
    <property type="entry name" value="TPR"/>
    <property type="match status" value="5"/>
</dbReference>
<evidence type="ECO:0008006" key="6">
    <source>
        <dbReference type="Google" id="ProtNLM"/>
    </source>
</evidence>
<evidence type="ECO:0000256" key="2">
    <source>
        <dbReference type="ARBA" id="ARBA00022803"/>
    </source>
</evidence>
<reference evidence="4 5" key="1">
    <citation type="submission" date="2014-07" db="EMBL/GenBank/DDBJ databases">
        <title>Draft genome of Clostridium sulfidigenes 113A isolated from sediments associated with methane hydrate from Krishna Godavari basin.</title>
        <authorList>
            <person name="Honkalas V.S."/>
            <person name="Dabir A.P."/>
            <person name="Arora P."/>
            <person name="Dhakephalkar P.K."/>
        </authorList>
    </citation>
    <scope>NUCLEOTIDE SEQUENCE [LARGE SCALE GENOMIC DNA]</scope>
    <source>
        <strain evidence="4 5">113A</strain>
    </source>
</reference>
<feature type="repeat" description="TPR" evidence="3">
    <location>
        <begin position="512"/>
        <end position="545"/>
    </location>
</feature>
<dbReference type="PROSITE" id="PS50005">
    <property type="entry name" value="TPR"/>
    <property type="match status" value="1"/>
</dbReference>
<evidence type="ECO:0000313" key="4">
    <source>
        <dbReference type="EMBL" id="KEZ87206.1"/>
    </source>
</evidence>
<keyword evidence="2 3" id="KW-0802">TPR repeat</keyword>
<dbReference type="SUPFAM" id="SSF48452">
    <property type="entry name" value="TPR-like"/>
    <property type="match status" value="3"/>
</dbReference>
<evidence type="ECO:0000256" key="1">
    <source>
        <dbReference type="ARBA" id="ARBA00022737"/>
    </source>
</evidence>
<dbReference type="RefSeq" id="WP_035131419.1">
    <property type="nucleotide sequence ID" value="NZ_JPMD01000014.1"/>
</dbReference>
<evidence type="ECO:0000313" key="5">
    <source>
        <dbReference type="Proteomes" id="UP000028542"/>
    </source>
</evidence>
<dbReference type="Pfam" id="PF13181">
    <property type="entry name" value="TPR_8"/>
    <property type="match status" value="2"/>
</dbReference>
<dbReference type="eggNOG" id="ENOG50326FD">
    <property type="taxonomic scope" value="Bacteria"/>
</dbReference>
<comment type="caution">
    <text evidence="4">The sequence shown here is derived from an EMBL/GenBank/DDBJ whole genome shotgun (WGS) entry which is preliminary data.</text>
</comment>
<dbReference type="STRING" id="318464.IO99_06365"/>
<name>A0A084JE22_9CLOT</name>
<evidence type="ECO:0000256" key="3">
    <source>
        <dbReference type="PROSITE-ProRule" id="PRU00339"/>
    </source>
</evidence>
<dbReference type="Gene3D" id="1.25.40.10">
    <property type="entry name" value="Tetratricopeptide repeat domain"/>
    <property type="match status" value="4"/>
</dbReference>
<dbReference type="PANTHER" id="PTHR44943">
    <property type="entry name" value="CELLULOSE SYNTHASE OPERON PROTEIN C"/>
    <property type="match status" value="1"/>
</dbReference>
<proteinExistence type="predicted"/>
<dbReference type="EMBL" id="JPMD01000014">
    <property type="protein sequence ID" value="KEZ87206.1"/>
    <property type="molecule type" value="Genomic_DNA"/>
</dbReference>
<dbReference type="InterPro" id="IPR011990">
    <property type="entry name" value="TPR-like_helical_dom_sf"/>
</dbReference>
<keyword evidence="1" id="KW-0677">Repeat</keyword>
<dbReference type="InterPro" id="IPR019734">
    <property type="entry name" value="TPR_rpt"/>
</dbReference>
<dbReference type="AlphaFoldDB" id="A0A084JE22"/>
<dbReference type="InterPro" id="IPR051685">
    <property type="entry name" value="Ycf3/AcsC/BcsC/TPR_MFPF"/>
</dbReference>
<protein>
    <recommendedName>
        <fullName evidence="6">Tetratricopeptide repeat protein</fullName>
    </recommendedName>
</protein>
<dbReference type="PANTHER" id="PTHR44943:SF4">
    <property type="entry name" value="TPR REPEAT-CONTAINING PROTEIN MJ0798"/>
    <property type="match status" value="1"/>
</dbReference>
<sequence>MDYNKFNIEEKYDNYNNITKVEAEKILLKLDSVIDHDKGYDYYILKGKMLLKLDRMKDAFHALEKAMTFNKTDEVYDLLSFAYYEEEDYEKALYYINLSFGITVDEYIYNHKGKTLERLDRFEEAFEAYYEGLNYALSSYSSYGDVEIFGENLARLGGILKNQYLDNIKKFINLRDYYNLYENYMKLLQVILKEEENDHYHSSSEYVSVKYLELVEEGKYILIDNDYFLEMINIYKILYQIENNSEYEDREYINKIYIDNKVRDFIDAVMERTSLTKDVDIILKVLNEVIGIKNRDYYDYLYHKGFIFMKLKRYDEALEVLSSITSDKKSPYNIKVQSYECIIKKMYEAEDIYKGNYNEYKKSMSDLLRDEIHRIKEDEYLTLDDRCDRIIHNCKRAINLELDNDFWYDYIEVLSLELGEEYEVIVKNQSVYKVIQNYNKAINIYDRLIEVKSDGPHGYYRKGRAIVLVLRLLNSSKTSLKDLVGVHNLDCFSYSEVIYNLNKAISLKSDNGKYFNLLARTHFEIGEYEKSMGYIEQALTLAPNDLYMNLNKVCIYIRRYKYTEAVDYLFKMSYKDMNRGTVRKTFLSRKEILSFLMGIFNLYTRQDKIYYIIAYYFYAIVDFQYDKALTFINNAIEMSDDERYYLLKAKIYFKDGKFKEALKCAEEAIVIDDHYDEAFLIKEKCNEKLTDN</sequence>
<dbReference type="Proteomes" id="UP000028542">
    <property type="component" value="Unassembled WGS sequence"/>
</dbReference>
<organism evidence="4 5">
    <name type="scientific">Clostridium sulfidigenes</name>
    <dbReference type="NCBI Taxonomy" id="318464"/>
    <lineage>
        <taxon>Bacteria</taxon>
        <taxon>Bacillati</taxon>
        <taxon>Bacillota</taxon>
        <taxon>Clostridia</taxon>
        <taxon>Eubacteriales</taxon>
        <taxon>Clostridiaceae</taxon>
        <taxon>Clostridium</taxon>
    </lineage>
</organism>